<dbReference type="EMBL" id="JAAALK010000287">
    <property type="protein sequence ID" value="KAG8056708.1"/>
    <property type="molecule type" value="Genomic_DNA"/>
</dbReference>
<feature type="region of interest" description="Disordered" evidence="1">
    <location>
        <begin position="1"/>
        <end position="21"/>
    </location>
</feature>
<protein>
    <submittedName>
        <fullName evidence="2">Uncharacterized protein</fullName>
    </submittedName>
</protein>
<evidence type="ECO:0000256" key="1">
    <source>
        <dbReference type="SAM" id="MobiDB-lite"/>
    </source>
</evidence>
<accession>A0A8J5S1M7</accession>
<feature type="compositionally biased region" description="Polar residues" evidence="1">
    <location>
        <begin position="7"/>
        <end position="17"/>
    </location>
</feature>
<keyword evidence="3" id="KW-1185">Reference proteome</keyword>
<name>A0A8J5S1M7_ZIZPA</name>
<sequence>MDHCGINSVTEKPTPNINRREDHLSSVSFKYDEKAVSHHKRLEVDLANVLKSDNLKWTERRPRVQLLPYIMNIEEQSKSKRMTKYLSKLNFSKFNKK</sequence>
<gene>
    <name evidence="2" type="ORF">GUJ93_ZPchr0002g25167</name>
</gene>
<comment type="caution">
    <text evidence="2">The sequence shown here is derived from an EMBL/GenBank/DDBJ whole genome shotgun (WGS) entry which is preliminary data.</text>
</comment>
<reference evidence="2" key="1">
    <citation type="journal article" date="2021" name="bioRxiv">
        <title>Whole Genome Assembly and Annotation of Northern Wild Rice, Zizania palustris L., Supports a Whole Genome Duplication in the Zizania Genus.</title>
        <authorList>
            <person name="Haas M."/>
            <person name="Kono T."/>
            <person name="Macchietto M."/>
            <person name="Millas R."/>
            <person name="McGilp L."/>
            <person name="Shao M."/>
            <person name="Duquette J."/>
            <person name="Hirsch C.N."/>
            <person name="Kimball J."/>
        </authorList>
    </citation>
    <scope>NUCLEOTIDE SEQUENCE</scope>
    <source>
        <tissue evidence="2">Fresh leaf tissue</tissue>
    </source>
</reference>
<dbReference type="AlphaFoldDB" id="A0A8J5S1M7"/>
<proteinExistence type="predicted"/>
<evidence type="ECO:0000313" key="2">
    <source>
        <dbReference type="EMBL" id="KAG8056708.1"/>
    </source>
</evidence>
<organism evidence="2 3">
    <name type="scientific">Zizania palustris</name>
    <name type="common">Northern wild rice</name>
    <dbReference type="NCBI Taxonomy" id="103762"/>
    <lineage>
        <taxon>Eukaryota</taxon>
        <taxon>Viridiplantae</taxon>
        <taxon>Streptophyta</taxon>
        <taxon>Embryophyta</taxon>
        <taxon>Tracheophyta</taxon>
        <taxon>Spermatophyta</taxon>
        <taxon>Magnoliopsida</taxon>
        <taxon>Liliopsida</taxon>
        <taxon>Poales</taxon>
        <taxon>Poaceae</taxon>
        <taxon>BOP clade</taxon>
        <taxon>Oryzoideae</taxon>
        <taxon>Oryzeae</taxon>
        <taxon>Zizaniinae</taxon>
        <taxon>Zizania</taxon>
    </lineage>
</organism>
<reference evidence="2" key="2">
    <citation type="submission" date="2021-02" db="EMBL/GenBank/DDBJ databases">
        <authorList>
            <person name="Kimball J.A."/>
            <person name="Haas M.W."/>
            <person name="Macchietto M."/>
            <person name="Kono T."/>
            <person name="Duquette J."/>
            <person name="Shao M."/>
        </authorList>
    </citation>
    <scope>NUCLEOTIDE SEQUENCE</scope>
    <source>
        <tissue evidence="2">Fresh leaf tissue</tissue>
    </source>
</reference>
<evidence type="ECO:0000313" key="3">
    <source>
        <dbReference type="Proteomes" id="UP000729402"/>
    </source>
</evidence>
<dbReference type="Proteomes" id="UP000729402">
    <property type="component" value="Unassembled WGS sequence"/>
</dbReference>